<dbReference type="Proteomes" id="UP001442494">
    <property type="component" value="Unassembled WGS sequence"/>
</dbReference>
<reference evidence="2 3" key="1">
    <citation type="submission" date="2022-04" db="EMBL/GenBank/DDBJ databases">
        <title>Positive selection, recombination, and allopatry shape intraspecific diversity of widespread and dominant cyanobacteria.</title>
        <authorList>
            <person name="Wei J."/>
            <person name="Shu W."/>
            <person name="Hu C."/>
        </authorList>
    </citation>
    <scope>NUCLEOTIDE SEQUENCE [LARGE SCALE GENOMIC DNA]</scope>
    <source>
        <strain evidence="2 3">GB2-A5</strain>
    </source>
</reference>
<accession>A0ABV0JSC7</accession>
<gene>
    <name evidence="2" type="ORF">NDI37_17860</name>
</gene>
<dbReference type="Pfam" id="PF06527">
    <property type="entry name" value="TniQ"/>
    <property type="match status" value="1"/>
</dbReference>
<protein>
    <submittedName>
        <fullName evidence="2">TniQ family protein</fullName>
    </submittedName>
</protein>
<evidence type="ECO:0000259" key="1">
    <source>
        <dbReference type="PROSITE" id="PS50943"/>
    </source>
</evidence>
<feature type="domain" description="HTH cro/C1-type" evidence="1">
    <location>
        <begin position="266"/>
        <end position="308"/>
    </location>
</feature>
<dbReference type="InterPro" id="IPR001387">
    <property type="entry name" value="Cro/C1-type_HTH"/>
</dbReference>
<dbReference type="PROSITE" id="PS50943">
    <property type="entry name" value="HTH_CROC1"/>
    <property type="match status" value="1"/>
</dbReference>
<dbReference type="EMBL" id="JAMPKK010000041">
    <property type="protein sequence ID" value="MEP0866327.1"/>
    <property type="molecule type" value="Genomic_DNA"/>
</dbReference>
<dbReference type="InterPro" id="IPR010982">
    <property type="entry name" value="Lambda_DNA-bd_dom_sf"/>
</dbReference>
<dbReference type="InterPro" id="IPR009492">
    <property type="entry name" value="TniQ"/>
</dbReference>
<proteinExistence type="predicted"/>
<evidence type="ECO:0000313" key="2">
    <source>
        <dbReference type="EMBL" id="MEP0866327.1"/>
    </source>
</evidence>
<name>A0ABV0JSC7_9CYAN</name>
<sequence length="458" mass="52069">MIVDHHPEELWSIEKPQLPKRSRLYHLPPVGIGTPFIESLTSYIARLAESHSVLPSVLISKEITPYLKKVFAKRLSSRRLRALFDRARALNGTGDIAMDFVQALETLTLRSDLCFLTLHSCASVIPPRGLFRPYKAWCPACYQKWRLSRQVVYEPLLWVIETIKVCPQHQQPLCLYCPHCHKQPPLLEWHSRSGYCSICGKWLGSVFDSFACSTLSPEDLKKEIWVADSIGELITAVHSLSSPLLRENVAKGMCAAINLATKGNIAAFASLLGIPKNTLWMWHTGKALPQLNALLRICYRLEISLLDFLTPEKMVAKSLKLSLQESTQRSHNKRVSPKPFDSDRVEEALQATLASDEKPPLTMKEVAERLEYNRRTISQHFPDLCRAISAKSLRYRKAAQEKKIEQSCEQVRQIALKLHIENVYPSEGRVSQLMTKPGDLRTKKVRATLQELQSELSR</sequence>
<evidence type="ECO:0000313" key="3">
    <source>
        <dbReference type="Proteomes" id="UP001442494"/>
    </source>
</evidence>
<dbReference type="RefSeq" id="WP_190424661.1">
    <property type="nucleotide sequence ID" value="NZ_JAMPKK010000041.1"/>
</dbReference>
<keyword evidence="3" id="KW-1185">Reference proteome</keyword>
<comment type="caution">
    <text evidence="2">The sequence shown here is derived from an EMBL/GenBank/DDBJ whole genome shotgun (WGS) entry which is preliminary data.</text>
</comment>
<dbReference type="SUPFAM" id="SSF47413">
    <property type="entry name" value="lambda repressor-like DNA-binding domains"/>
    <property type="match status" value="1"/>
</dbReference>
<organism evidence="2 3">
    <name type="scientific">Funiculus sociatus GB2-A5</name>
    <dbReference type="NCBI Taxonomy" id="2933946"/>
    <lineage>
        <taxon>Bacteria</taxon>
        <taxon>Bacillati</taxon>
        <taxon>Cyanobacteriota</taxon>
        <taxon>Cyanophyceae</taxon>
        <taxon>Coleofasciculales</taxon>
        <taxon>Coleofasciculaceae</taxon>
        <taxon>Funiculus</taxon>
    </lineage>
</organism>